<dbReference type="KEGG" id="cef:CE1151"/>
<dbReference type="Proteomes" id="UP000001409">
    <property type="component" value="Chromosome"/>
</dbReference>
<keyword evidence="3" id="KW-1185">Reference proteome</keyword>
<dbReference type="STRING" id="196164.gene:10741559"/>
<feature type="compositionally biased region" description="Basic and acidic residues" evidence="1">
    <location>
        <begin position="374"/>
        <end position="392"/>
    </location>
</feature>
<feature type="region of interest" description="Disordered" evidence="1">
    <location>
        <begin position="46"/>
        <end position="124"/>
    </location>
</feature>
<dbReference type="HOGENOM" id="CLU_666846_0_0_11"/>
<feature type="compositionally biased region" description="Basic and acidic residues" evidence="1">
    <location>
        <begin position="185"/>
        <end position="199"/>
    </location>
</feature>
<proteinExistence type="predicted"/>
<feature type="compositionally biased region" description="Basic residues" evidence="1">
    <location>
        <begin position="205"/>
        <end position="216"/>
    </location>
</feature>
<evidence type="ECO:0000313" key="3">
    <source>
        <dbReference type="Proteomes" id="UP000001409"/>
    </source>
</evidence>
<feature type="region of interest" description="Disordered" evidence="1">
    <location>
        <begin position="338"/>
        <end position="412"/>
    </location>
</feature>
<name>Q8FQG8_COREF</name>
<feature type="compositionally biased region" description="Basic and acidic residues" evidence="1">
    <location>
        <begin position="351"/>
        <end position="365"/>
    </location>
</feature>
<feature type="compositionally biased region" description="Basic and acidic residues" evidence="1">
    <location>
        <begin position="232"/>
        <end position="256"/>
    </location>
</feature>
<protein>
    <submittedName>
        <fullName evidence="2">Uncharacterized protein</fullName>
    </submittedName>
</protein>
<accession>Q8FQG8</accession>
<feature type="region of interest" description="Disordered" evidence="1">
    <location>
        <begin position="231"/>
        <end position="277"/>
    </location>
</feature>
<sequence length="412" mass="45623">MLIQVGLRDLPVQGRGLLAAQTSGMTDLQEINDPHAAFRLTVDTHPGAHPRHQHHRDQQQAHVSQHRVHIADEFAETDETEHEAHQHRHHVDRPEPPGTGGRQASPQGVEHTQGGVEDHSVDHHRHHLPQDRVEFIDDAQHRHVIATDGLHGQEQGDGADNEQDTVDQATDHPAATSHAGIEHVPADDHRHGHRDHEVEGGVVHPGHKPVRQRGGHLPRGTVELVDAGEVTGDDRVHGCDGDEHEDERGDRPDHGGHLVHIQHAGGQHEHHHDEGTHPEWQTPLLIEVRPGTGEHHHTGGEQGQHHTGIEKAGEHRMTDPAEHLPVLTGAEITAQLQDDQRHHGHHHRGDHRTPEPVDPEGDKVLHHLLPGGEPRPDDDAHERQGHLYDLSDHLPTTSRLSPTADSDRFPTA</sequence>
<organism evidence="2 3">
    <name type="scientific">Corynebacterium efficiens (strain DSM 44549 / YS-314 / AJ 12310 / JCM 11189 / NBRC 100395)</name>
    <dbReference type="NCBI Taxonomy" id="196164"/>
    <lineage>
        <taxon>Bacteria</taxon>
        <taxon>Bacillati</taxon>
        <taxon>Actinomycetota</taxon>
        <taxon>Actinomycetes</taxon>
        <taxon>Mycobacteriales</taxon>
        <taxon>Corynebacteriaceae</taxon>
        <taxon>Corynebacterium</taxon>
    </lineage>
</organism>
<evidence type="ECO:0000256" key="1">
    <source>
        <dbReference type="SAM" id="MobiDB-lite"/>
    </source>
</evidence>
<dbReference type="AlphaFoldDB" id="Q8FQG8"/>
<feature type="compositionally biased region" description="Basic and acidic residues" evidence="1">
    <location>
        <begin position="292"/>
        <end position="310"/>
    </location>
</feature>
<reference evidence="2 3" key="1">
    <citation type="journal article" date="2003" name="Genome Res.">
        <title>Comparative complete genome sequence analysis of the amino acid replacements responsible for the thermostability of Corynebacterium efficiens.</title>
        <authorList>
            <person name="Nishio Y."/>
            <person name="Nakamura Y."/>
            <person name="Kawarabayasi Y."/>
            <person name="Usuda Y."/>
            <person name="Kimura E."/>
            <person name="Sugimoto S."/>
            <person name="Matsui K."/>
            <person name="Yamagishi A."/>
            <person name="Kikuchi H."/>
            <person name="Ikeo K."/>
            <person name="Gojobori T."/>
        </authorList>
    </citation>
    <scope>NUCLEOTIDE SEQUENCE [LARGE SCALE GENOMIC DNA]</scope>
    <source>
        <strain evidence="3">DSM 44549 / YS-314 / AJ 12310 / JCM 11189 / NBRC 100395</strain>
    </source>
</reference>
<feature type="compositionally biased region" description="Polar residues" evidence="1">
    <location>
        <begin position="394"/>
        <end position="404"/>
    </location>
</feature>
<feature type="region of interest" description="Disordered" evidence="1">
    <location>
        <begin position="185"/>
        <end position="217"/>
    </location>
</feature>
<feature type="compositionally biased region" description="Basic and acidic residues" evidence="1">
    <location>
        <begin position="266"/>
        <end position="277"/>
    </location>
</feature>
<dbReference type="EMBL" id="BA000035">
    <property type="protein sequence ID" value="BAC17961.1"/>
    <property type="molecule type" value="Genomic_DNA"/>
</dbReference>
<evidence type="ECO:0000313" key="2">
    <source>
        <dbReference type="EMBL" id="BAC17961.1"/>
    </source>
</evidence>
<feature type="region of interest" description="Disordered" evidence="1">
    <location>
        <begin position="290"/>
        <end position="310"/>
    </location>
</feature>